<gene>
    <name evidence="3" type="ORF">B0I71DRAFT_168568</name>
</gene>
<dbReference type="Proteomes" id="UP000256601">
    <property type="component" value="Unassembled WGS sequence"/>
</dbReference>
<dbReference type="SMART" id="SM00355">
    <property type="entry name" value="ZnF_C2H2"/>
    <property type="match status" value="3"/>
</dbReference>
<evidence type="ECO:0000313" key="3">
    <source>
        <dbReference type="EMBL" id="RDW23704.1"/>
    </source>
</evidence>
<feature type="compositionally biased region" description="Low complexity" evidence="1">
    <location>
        <begin position="274"/>
        <end position="294"/>
    </location>
</feature>
<evidence type="ECO:0000259" key="2">
    <source>
        <dbReference type="PROSITE" id="PS00028"/>
    </source>
</evidence>
<dbReference type="EMBL" id="KZ857344">
    <property type="protein sequence ID" value="RDW23704.1"/>
    <property type="molecule type" value="Genomic_DNA"/>
</dbReference>
<organism evidence="3 4">
    <name type="scientific">Yarrowia lipolytica</name>
    <name type="common">Candida lipolytica</name>
    <dbReference type="NCBI Taxonomy" id="4952"/>
    <lineage>
        <taxon>Eukaryota</taxon>
        <taxon>Fungi</taxon>
        <taxon>Dikarya</taxon>
        <taxon>Ascomycota</taxon>
        <taxon>Saccharomycotina</taxon>
        <taxon>Dipodascomycetes</taxon>
        <taxon>Dipodascales</taxon>
        <taxon>Dipodascales incertae sedis</taxon>
        <taxon>Yarrowia</taxon>
    </lineage>
</organism>
<reference evidence="3 4" key="1">
    <citation type="submission" date="2018-07" db="EMBL/GenBank/DDBJ databases">
        <title>Draft Genome Assemblies for Five Robust Yarrowia lipolytica Strains Exhibiting High Lipid Production and Pentose Sugar Utilization and Sugar Alcohol Secretion from Undetoxified Lignocellulosic Biomass Hydrolysates.</title>
        <authorList>
            <consortium name="DOE Joint Genome Institute"/>
            <person name="Walker C."/>
            <person name="Ryu S."/>
            <person name="Na H."/>
            <person name="Zane M."/>
            <person name="LaButti K."/>
            <person name="Lipzen A."/>
            <person name="Haridas S."/>
            <person name="Barry K."/>
            <person name="Grigoriev I.V."/>
            <person name="Quarterman J."/>
            <person name="Slininger P."/>
            <person name="Dien B."/>
            <person name="Trinh C.T."/>
        </authorList>
    </citation>
    <scope>NUCLEOTIDE SEQUENCE [LARGE SCALE GENOMIC DNA]</scope>
    <source>
        <strain evidence="3 4">YB392</strain>
    </source>
</reference>
<evidence type="ECO:0000313" key="4">
    <source>
        <dbReference type="Proteomes" id="UP000256601"/>
    </source>
</evidence>
<proteinExistence type="predicted"/>
<feature type="region of interest" description="Disordered" evidence="1">
    <location>
        <begin position="499"/>
        <end position="519"/>
    </location>
</feature>
<feature type="compositionally biased region" description="Polar residues" evidence="1">
    <location>
        <begin position="165"/>
        <end position="176"/>
    </location>
</feature>
<evidence type="ECO:0000256" key="1">
    <source>
        <dbReference type="SAM" id="MobiDB-lite"/>
    </source>
</evidence>
<protein>
    <recommendedName>
        <fullName evidence="2">C2H2-type domain-containing protein</fullName>
    </recommendedName>
</protein>
<dbReference type="VEuPathDB" id="FungiDB:YALI0_F15543g"/>
<feature type="region of interest" description="Disordered" evidence="1">
    <location>
        <begin position="267"/>
        <end position="363"/>
    </location>
</feature>
<dbReference type="VEuPathDB" id="FungiDB:YALI1_F20885g"/>
<dbReference type="PROSITE" id="PS00028">
    <property type="entry name" value="ZINC_FINGER_C2H2_1"/>
    <property type="match status" value="1"/>
</dbReference>
<name>A0A371C0B6_YARLL</name>
<accession>A0A371C0B6</accession>
<feature type="region of interest" description="Disordered" evidence="1">
    <location>
        <begin position="81"/>
        <end position="135"/>
    </location>
</feature>
<dbReference type="AlphaFoldDB" id="A0A371C0B6"/>
<feature type="domain" description="C2H2-type" evidence="2">
    <location>
        <begin position="475"/>
        <end position="496"/>
    </location>
</feature>
<feature type="compositionally biased region" description="Polar residues" evidence="1">
    <location>
        <begin position="120"/>
        <end position="133"/>
    </location>
</feature>
<dbReference type="Gene3D" id="3.30.160.60">
    <property type="entry name" value="Classic Zinc Finger"/>
    <property type="match status" value="1"/>
</dbReference>
<feature type="compositionally biased region" description="Polar residues" evidence="1">
    <location>
        <begin position="329"/>
        <end position="341"/>
    </location>
</feature>
<feature type="region of interest" description="Disordered" evidence="1">
    <location>
        <begin position="165"/>
        <end position="196"/>
    </location>
</feature>
<feature type="compositionally biased region" description="Acidic residues" evidence="1">
    <location>
        <begin position="184"/>
        <end position="196"/>
    </location>
</feature>
<sequence length="519" mass="57389">MFNSHLQINVIRSPIGDFSCFSPLTSVLTSYPWTPKTAIAWTGLEEGRFFDLSYSPDHVTNPNVAMLRLNRSTEAAATTKTSTQGVGAASGQISQNTGPCGSYKGSGKAGNNIANDRHMTSSNSHEPNDSTSHGRYGVNNIVSNSISPQNMDTLHRSISPNMTRTTSLILPTPDTTIDQKSEEVEANSEEETENDVEEYMCSVNRVREMYARSYPNISLPPINREDSYQYYRNASVSDGIYSSTPSPTPSPTLPSLTSVLGDLVPRIEGFSDTDGNGYASSDYGGSNGSDSTYSPGSIQSSPEAIYTRDTRGGRPDVIYHHRTTKRDTVQPQSTHQSPTNHESTKLAPTKLTPTNRSLSSAPSSSAQYSFLSASPHSHLPSHSCVAELKNRGLWEEAQKKKRGKLSCSECGKFKHLEKFNNLADLAKHLDQEHQDLSHRLKCPHPECAWGVVGFVSLTEQKRHIKHLHESQPIQCEICFRKLQRQDGYIRHMRDVHGVSATKTDKLPHRNARKVKPDKQ</sequence>
<dbReference type="InterPro" id="IPR013087">
    <property type="entry name" value="Znf_C2H2_type"/>
</dbReference>
<feature type="compositionally biased region" description="Basic and acidic residues" evidence="1">
    <location>
        <begin position="306"/>
        <end position="319"/>
    </location>
</feature>